<feature type="signal peptide" evidence="1">
    <location>
        <begin position="1"/>
        <end position="18"/>
    </location>
</feature>
<dbReference type="Proteomes" id="UP000604083">
    <property type="component" value="Unassembled WGS sequence"/>
</dbReference>
<reference evidence="3" key="1">
    <citation type="submission" date="2021-01" db="EMBL/GenBank/DDBJ databases">
        <title>Modified the classification status of verrucomicrobia.</title>
        <authorList>
            <person name="Feng X."/>
        </authorList>
    </citation>
    <scope>NUCLEOTIDE SEQUENCE</scope>
    <source>
        <strain evidence="3">KCTC 12986</strain>
    </source>
</reference>
<feature type="domain" description="Lysozyme inhibitor LprI-like N-terminal" evidence="2">
    <location>
        <begin position="24"/>
        <end position="97"/>
    </location>
</feature>
<comment type="caution">
    <text evidence="3">The sequence shown here is derived from an EMBL/GenBank/DDBJ whole genome shotgun (WGS) entry which is preliminary data.</text>
</comment>
<gene>
    <name evidence="3" type="ORF">JIN78_05795</name>
</gene>
<dbReference type="InterPro" id="IPR009739">
    <property type="entry name" value="LprI-like_N"/>
</dbReference>
<keyword evidence="1" id="KW-0732">Signal</keyword>
<evidence type="ECO:0000313" key="3">
    <source>
        <dbReference type="EMBL" id="MBK1833569.1"/>
    </source>
</evidence>
<evidence type="ECO:0000259" key="2">
    <source>
        <dbReference type="Pfam" id="PF07007"/>
    </source>
</evidence>
<dbReference type="Gene3D" id="1.20.1270.180">
    <property type="match status" value="1"/>
</dbReference>
<name>A0A934VKE5_9BACT</name>
<feature type="chain" id="PRO_5037036390" evidence="1">
    <location>
        <begin position="19"/>
        <end position="225"/>
    </location>
</feature>
<dbReference type="EMBL" id="JAENIO010000010">
    <property type="protein sequence ID" value="MBK1833569.1"/>
    <property type="molecule type" value="Genomic_DNA"/>
</dbReference>
<keyword evidence="4" id="KW-1185">Reference proteome</keyword>
<accession>A0A934VKE5</accession>
<organism evidence="3 4">
    <name type="scientific">Roseibacillus ishigakijimensis</name>
    <dbReference type="NCBI Taxonomy" id="454146"/>
    <lineage>
        <taxon>Bacteria</taxon>
        <taxon>Pseudomonadati</taxon>
        <taxon>Verrucomicrobiota</taxon>
        <taxon>Verrucomicrobiia</taxon>
        <taxon>Verrucomicrobiales</taxon>
        <taxon>Verrucomicrobiaceae</taxon>
        <taxon>Roseibacillus</taxon>
    </lineage>
</organism>
<dbReference type="RefSeq" id="WP_200391004.1">
    <property type="nucleotide sequence ID" value="NZ_JAENIO010000010.1"/>
</dbReference>
<evidence type="ECO:0000313" key="4">
    <source>
        <dbReference type="Proteomes" id="UP000604083"/>
    </source>
</evidence>
<evidence type="ECO:0000256" key="1">
    <source>
        <dbReference type="SAM" id="SignalP"/>
    </source>
</evidence>
<sequence>MKILFALVLMVFSPFLWADAGKALAEFEKADAELNRVYQEVKEGLSESLFSVVQADQRQWVDYRIGLSEWQAAADGKNREAEYDLAGSLTKERIKWLRAWLQAGEAPEFEGLYSDGYGGELGIVKTEAGYQMRLSVVRGPTFHVGYLSGALKVNGSTAWFEVDNGEGERPTWLTLLWQDDGTPRIRLLGENTWYHHGARAYFDGRYLWMRALSTEEKAEVLKGEE</sequence>
<proteinExistence type="predicted"/>
<dbReference type="Pfam" id="PF07007">
    <property type="entry name" value="LprI"/>
    <property type="match status" value="1"/>
</dbReference>
<protein>
    <submittedName>
        <fullName evidence="3">DUF1311 domain-containing protein</fullName>
    </submittedName>
</protein>
<dbReference type="AlphaFoldDB" id="A0A934VKE5"/>